<dbReference type="Gene3D" id="1.10.520.20">
    <property type="entry name" value="N-terminal domain of the delta subunit of the F1F0-ATP synthase"/>
    <property type="match status" value="1"/>
</dbReference>
<evidence type="ECO:0000313" key="9">
    <source>
        <dbReference type="EMBL" id="AVP49500.1"/>
    </source>
</evidence>
<reference evidence="9" key="2">
    <citation type="journal article" date="2018" name="Elife">
        <title>Firefly genomes illuminate parallel origins of bioluminescence in beetles.</title>
        <authorList>
            <person name="Fallon T.R."/>
            <person name="Lower S.E."/>
            <person name="Chang C.H."/>
            <person name="Bessho-Uehara M."/>
            <person name="Martin G.J."/>
            <person name="Bewick A.J."/>
            <person name="Behringer M."/>
            <person name="Debat H.J."/>
            <person name="Wong I."/>
            <person name="Day J.C."/>
            <person name="Suvorov A."/>
            <person name="Silva C.J."/>
            <person name="Stanger-Hall K.F."/>
            <person name="Hall D.W."/>
            <person name="Schmitz R.J."/>
            <person name="Nelson D.R."/>
            <person name="Lewis S.M."/>
            <person name="Shigenobu S."/>
            <person name="Bybee S.M."/>
            <person name="Larracuente A.M."/>
            <person name="Oba Y."/>
            <person name="Weng J.K."/>
        </authorList>
    </citation>
    <scope>NUCLEOTIDE SEQUENCE</scope>
    <source>
        <strain evidence="9">NJ-2016</strain>
    </source>
</reference>
<dbReference type="AlphaFoldDB" id="A0A2K8NST0"/>
<dbReference type="NCBIfam" id="NF009975">
    <property type="entry name" value="PRK13436.1"/>
    <property type="match status" value="1"/>
</dbReference>
<dbReference type="EMBL" id="CP024963">
    <property type="protein sequence ID" value="ATZ16827.1"/>
    <property type="molecule type" value="Genomic_DNA"/>
</dbReference>
<keyword evidence="7" id="KW-0139">CF(1)</keyword>
<protein>
    <recommendedName>
        <fullName evidence="7">ATP synthase subunit delta</fullName>
    </recommendedName>
    <alternativeName>
        <fullName evidence="7">ATP synthase F(1) sector subunit delta</fullName>
    </alternativeName>
    <alternativeName>
        <fullName evidence="7">F-type ATPase subunit delta</fullName>
        <shortName evidence="7">F-ATPase subunit delta</shortName>
    </alternativeName>
</protein>
<comment type="subcellular location">
    <subcellularLocation>
        <location evidence="7">Cell membrane</location>
        <topology evidence="7">Peripheral membrane protein</topology>
    </subcellularLocation>
    <subcellularLocation>
        <location evidence="1">Membrane</location>
    </subcellularLocation>
</comment>
<comment type="function">
    <text evidence="7">F(1)F(0) ATP synthase produces ATP from ADP in the presence of a proton or sodium gradient. F-type ATPases consist of two structural domains, F(1) containing the extramembraneous catalytic core and F(0) containing the membrane proton channel, linked together by a central stalk and a peripheral stalk. During catalysis, ATP synthesis in the catalytic domain of F(1) is coupled via a rotary mechanism of the central stalk subunits to proton translocation.</text>
</comment>
<keyword evidence="3 7" id="KW-0375">Hydrogen ion transport</keyword>
<keyword evidence="5 7" id="KW-0472">Membrane</keyword>
<keyword evidence="7" id="KW-1003">Cell membrane</keyword>
<dbReference type="NCBIfam" id="TIGR01145">
    <property type="entry name" value="ATP_synt_delta"/>
    <property type="match status" value="1"/>
</dbReference>
<evidence type="ECO:0000313" key="11">
    <source>
        <dbReference type="Proteomes" id="UP000239250"/>
    </source>
</evidence>
<dbReference type="InterPro" id="IPR026015">
    <property type="entry name" value="ATP_synth_OSCP/delta_N_sf"/>
</dbReference>
<name>A0A2K8NST0_9MOLU</name>
<dbReference type="GO" id="GO:0005886">
    <property type="term" value="C:plasma membrane"/>
    <property type="evidence" value="ECO:0007669"/>
    <property type="project" value="UniProtKB-SubCell"/>
</dbReference>
<evidence type="ECO:0000256" key="2">
    <source>
        <dbReference type="ARBA" id="ARBA00022448"/>
    </source>
</evidence>
<dbReference type="EMBL" id="CP027019">
    <property type="protein sequence ID" value="AVP49500.1"/>
    <property type="molecule type" value="Genomic_DNA"/>
</dbReference>
<keyword evidence="6 7" id="KW-0066">ATP synthesis</keyword>
<dbReference type="InterPro" id="IPR000711">
    <property type="entry name" value="ATPase_OSCP/dsu"/>
</dbReference>
<gene>
    <name evidence="7 8" type="primary">atpH</name>
    <name evidence="9" type="ORF">C5T88_02895</name>
    <name evidence="8" type="ORF">ELUMI_v1c00990</name>
</gene>
<keyword evidence="10" id="KW-1185">Reference proteome</keyword>
<dbReference type="PRINTS" id="PR00125">
    <property type="entry name" value="ATPASEDELTA"/>
</dbReference>
<evidence type="ECO:0000256" key="7">
    <source>
        <dbReference type="HAMAP-Rule" id="MF_01416"/>
    </source>
</evidence>
<dbReference type="RefSeq" id="WP_025734432.1">
    <property type="nucleotide sequence ID" value="NZ_CP024963.1"/>
</dbReference>
<dbReference type="GO" id="GO:0045259">
    <property type="term" value="C:proton-transporting ATP synthase complex"/>
    <property type="evidence" value="ECO:0007669"/>
    <property type="project" value="UniProtKB-KW"/>
</dbReference>
<accession>A0A2K8NST0</accession>
<dbReference type="HAMAP" id="MF_01416">
    <property type="entry name" value="ATP_synth_delta_bact"/>
    <property type="match status" value="1"/>
</dbReference>
<reference evidence="11" key="3">
    <citation type="submission" date="2018-02" db="EMBL/GenBank/DDBJ databases">
        <title>Firefly genomes illuminate parallel origins of bioluminescence in beetles.</title>
        <authorList>
            <person name="Fallon T.R."/>
            <person name="Lower S.E.S."/>
            <person name="Behringer M."/>
            <person name="Weng J.-K."/>
        </authorList>
    </citation>
    <scope>NUCLEOTIDE SEQUENCE [LARGE SCALE GENOMIC DNA]</scope>
</reference>
<dbReference type="KEGG" id="elj:ELUMI_v1c00990"/>
<evidence type="ECO:0000313" key="10">
    <source>
        <dbReference type="Proteomes" id="UP000232063"/>
    </source>
</evidence>
<keyword evidence="2 7" id="KW-0813">Transport</keyword>
<dbReference type="GO" id="GO:0046933">
    <property type="term" value="F:proton-transporting ATP synthase activity, rotational mechanism"/>
    <property type="evidence" value="ECO:0007669"/>
    <property type="project" value="UniProtKB-UniRule"/>
</dbReference>
<proteinExistence type="inferred from homology"/>
<evidence type="ECO:0000256" key="5">
    <source>
        <dbReference type="ARBA" id="ARBA00023136"/>
    </source>
</evidence>
<comment type="function">
    <text evidence="7">This protein is part of the stalk that links CF(0) to CF(1). It either transmits conformational changes from CF(0) to CF(1) or is implicated in proton conduction.</text>
</comment>
<dbReference type="OrthoDB" id="389095at2"/>
<evidence type="ECO:0000256" key="6">
    <source>
        <dbReference type="ARBA" id="ARBA00023310"/>
    </source>
</evidence>
<evidence type="ECO:0000313" key="8">
    <source>
        <dbReference type="EMBL" id="ATZ16827.1"/>
    </source>
</evidence>
<comment type="similarity">
    <text evidence="7">Belongs to the ATPase delta chain family.</text>
</comment>
<reference evidence="8 10" key="1">
    <citation type="submission" date="2017-11" db="EMBL/GenBank/DDBJ databases">
        <title>Genome sequence of Entomoplasma luminosum PIMN-1 (ATCC 49195).</title>
        <authorList>
            <person name="Lo W.-S."/>
            <person name="Gasparich G.E."/>
            <person name="Kuo C.-H."/>
        </authorList>
    </citation>
    <scope>NUCLEOTIDE SEQUENCE [LARGE SCALE GENOMIC DNA]</scope>
    <source>
        <strain evidence="8 10">PIMN-1</strain>
    </source>
</reference>
<dbReference type="SUPFAM" id="SSF47928">
    <property type="entry name" value="N-terminal domain of the delta subunit of the F1F0-ATP synthase"/>
    <property type="match status" value="1"/>
</dbReference>
<evidence type="ECO:0000256" key="3">
    <source>
        <dbReference type="ARBA" id="ARBA00022781"/>
    </source>
</evidence>
<dbReference type="PANTHER" id="PTHR11910">
    <property type="entry name" value="ATP SYNTHASE DELTA CHAIN"/>
    <property type="match status" value="1"/>
</dbReference>
<dbReference type="Proteomes" id="UP000232063">
    <property type="component" value="Chromosome"/>
</dbReference>
<evidence type="ECO:0000256" key="4">
    <source>
        <dbReference type="ARBA" id="ARBA00023065"/>
    </source>
</evidence>
<keyword evidence="4 7" id="KW-0406">Ion transport</keyword>
<organism evidence="8 10">
    <name type="scientific">Williamsoniiplasma luminosum</name>
    <dbReference type="NCBI Taxonomy" id="214888"/>
    <lineage>
        <taxon>Bacteria</taxon>
        <taxon>Bacillati</taxon>
        <taxon>Mycoplasmatota</taxon>
        <taxon>Mollicutes</taxon>
        <taxon>Entomoplasmatales</taxon>
        <taxon>Williamsoniiplasma</taxon>
    </lineage>
</organism>
<evidence type="ECO:0000256" key="1">
    <source>
        <dbReference type="ARBA" id="ARBA00004370"/>
    </source>
</evidence>
<dbReference type="Proteomes" id="UP000239250">
    <property type="component" value="Chromosome"/>
</dbReference>
<sequence length="183" mass="21001">MILKESVIESWGDALKRIAIETKQIDRFVTEATVIIDALKDKEDFVKILAIRSLGFEATKKEIIDQTFTKTGVNEYFINAFKILCDENTFNYARVILKNMRKKLLDFHNIIYGVAWSTKPLTQTQMDAMQSKLTKKFNKEIHLVNKIDLSLIGGVMIIIANHVFDGSIKGQIDQLHNQILIKK</sequence>
<dbReference type="Pfam" id="PF00213">
    <property type="entry name" value="OSCP"/>
    <property type="match status" value="1"/>
</dbReference>